<dbReference type="Gene3D" id="3.30.1230.20">
    <property type="match status" value="1"/>
</dbReference>
<feature type="non-terminal residue" evidence="4">
    <location>
        <position position="1"/>
    </location>
</feature>
<sequence>INPFVSLKKPIETLHFTLRWEEVGGLLQRSSGRVDQLHVQLQDGSHQQMSNVFTSGRARRGLSQSLGELIPLHNSLMGRSAIATLTSRNKRGKLIFNGNQQQMCRVVLPREQVNLFNAVLGDLSMFMSCVLLTKQNIVAVWGGISVYVVNYGKAMEKLGTGRRHDVKLRAFDNAKYCRFCIQEIEDGDEIFLGVGSDYLFTVKMVCTTLQMVSQFSETVKRDKICFATNRIITAKDHASVQLNI</sequence>
<evidence type="ECO:0000256" key="2">
    <source>
        <dbReference type="ARBA" id="ARBA00022980"/>
    </source>
</evidence>
<protein>
    <submittedName>
        <fullName evidence="4">Uncharacterized protein</fullName>
    </submittedName>
</protein>
<dbReference type="AlphaFoldDB" id="A0AAD4T1J6"/>
<dbReference type="GO" id="GO:1990904">
    <property type="term" value="C:ribonucleoprotein complex"/>
    <property type="evidence" value="ECO:0007669"/>
    <property type="project" value="UniProtKB-KW"/>
</dbReference>
<dbReference type="Pfam" id="PF01249">
    <property type="entry name" value="Ribosomal_S21e"/>
    <property type="match status" value="1"/>
</dbReference>
<accession>A0AAD4T1J6</accession>
<dbReference type="InterPro" id="IPR001931">
    <property type="entry name" value="Ribosomal_eS21"/>
</dbReference>
<comment type="similarity">
    <text evidence="1">Belongs to the eukaryotic ribosomal protein eS21 family.</text>
</comment>
<evidence type="ECO:0000313" key="4">
    <source>
        <dbReference type="EMBL" id="KAI3928605.1"/>
    </source>
</evidence>
<dbReference type="GO" id="GO:0005840">
    <property type="term" value="C:ribosome"/>
    <property type="evidence" value="ECO:0007669"/>
    <property type="project" value="UniProtKB-KW"/>
</dbReference>
<reference evidence="4" key="1">
    <citation type="submission" date="2022-04" db="EMBL/GenBank/DDBJ databases">
        <title>A functionally conserved STORR gene fusion in Papaver species that diverged 16.8 million years ago.</title>
        <authorList>
            <person name="Catania T."/>
        </authorList>
    </citation>
    <scope>NUCLEOTIDE SEQUENCE</scope>
    <source>
        <strain evidence="4">S-188037</strain>
    </source>
</reference>
<organism evidence="4 5">
    <name type="scientific">Papaver atlanticum</name>
    <dbReference type="NCBI Taxonomy" id="357466"/>
    <lineage>
        <taxon>Eukaryota</taxon>
        <taxon>Viridiplantae</taxon>
        <taxon>Streptophyta</taxon>
        <taxon>Embryophyta</taxon>
        <taxon>Tracheophyta</taxon>
        <taxon>Spermatophyta</taxon>
        <taxon>Magnoliopsida</taxon>
        <taxon>Ranunculales</taxon>
        <taxon>Papaveraceae</taxon>
        <taxon>Papaveroideae</taxon>
        <taxon>Papaver</taxon>
    </lineage>
</organism>
<dbReference type="GO" id="GO:0006412">
    <property type="term" value="P:translation"/>
    <property type="evidence" value="ECO:0007669"/>
    <property type="project" value="InterPro"/>
</dbReference>
<dbReference type="InterPro" id="IPR038579">
    <property type="entry name" value="Ribosomal_eS21_sf"/>
</dbReference>
<dbReference type="GO" id="GO:0003735">
    <property type="term" value="F:structural constituent of ribosome"/>
    <property type="evidence" value="ECO:0007669"/>
    <property type="project" value="InterPro"/>
</dbReference>
<evidence type="ECO:0000256" key="1">
    <source>
        <dbReference type="ARBA" id="ARBA00010228"/>
    </source>
</evidence>
<evidence type="ECO:0000256" key="3">
    <source>
        <dbReference type="ARBA" id="ARBA00023274"/>
    </source>
</evidence>
<dbReference type="Proteomes" id="UP001202328">
    <property type="component" value="Unassembled WGS sequence"/>
</dbReference>
<name>A0AAD4T1J6_9MAGN</name>
<comment type="caution">
    <text evidence="4">The sequence shown here is derived from an EMBL/GenBank/DDBJ whole genome shotgun (WGS) entry which is preliminary data.</text>
</comment>
<keyword evidence="3" id="KW-0687">Ribonucleoprotein</keyword>
<dbReference type="EMBL" id="JAJJMB010007708">
    <property type="protein sequence ID" value="KAI3928605.1"/>
    <property type="molecule type" value="Genomic_DNA"/>
</dbReference>
<keyword evidence="2" id="KW-0689">Ribosomal protein</keyword>
<keyword evidence="5" id="KW-1185">Reference proteome</keyword>
<gene>
    <name evidence="4" type="ORF">MKW98_024206</name>
</gene>
<proteinExistence type="inferred from homology"/>
<evidence type="ECO:0000313" key="5">
    <source>
        <dbReference type="Proteomes" id="UP001202328"/>
    </source>
</evidence>